<dbReference type="EMBL" id="JACIDY010000005">
    <property type="protein sequence ID" value="MBB3940659.1"/>
    <property type="molecule type" value="Genomic_DNA"/>
</dbReference>
<evidence type="ECO:0000256" key="1">
    <source>
        <dbReference type="SAM" id="Phobius"/>
    </source>
</evidence>
<feature type="domain" description="Acyltransferase 3" evidence="2">
    <location>
        <begin position="8"/>
        <end position="321"/>
    </location>
</feature>
<evidence type="ECO:0000313" key="3">
    <source>
        <dbReference type="EMBL" id="MBB3940659.1"/>
    </source>
</evidence>
<organism evidence="3 4">
    <name type="scientific">Novosphingobium fluoreni</name>
    <dbReference type="NCBI Taxonomy" id="1391222"/>
    <lineage>
        <taxon>Bacteria</taxon>
        <taxon>Pseudomonadati</taxon>
        <taxon>Pseudomonadota</taxon>
        <taxon>Alphaproteobacteria</taxon>
        <taxon>Sphingomonadales</taxon>
        <taxon>Sphingomonadaceae</taxon>
        <taxon>Novosphingobium</taxon>
    </lineage>
</organism>
<dbReference type="InterPro" id="IPR002656">
    <property type="entry name" value="Acyl_transf_3_dom"/>
</dbReference>
<feature type="transmembrane region" description="Helical" evidence="1">
    <location>
        <begin position="274"/>
        <end position="290"/>
    </location>
</feature>
<keyword evidence="1" id="KW-0472">Membrane</keyword>
<feature type="transmembrane region" description="Helical" evidence="1">
    <location>
        <begin position="243"/>
        <end position="262"/>
    </location>
</feature>
<gene>
    <name evidence="3" type="ORF">GGR39_002316</name>
</gene>
<keyword evidence="4" id="KW-1185">Reference proteome</keyword>
<dbReference type="Pfam" id="PF01757">
    <property type="entry name" value="Acyl_transf_3"/>
    <property type="match status" value="1"/>
</dbReference>
<feature type="transmembrane region" description="Helical" evidence="1">
    <location>
        <begin position="160"/>
        <end position="178"/>
    </location>
</feature>
<dbReference type="InterPro" id="IPR050879">
    <property type="entry name" value="Acyltransferase_3"/>
</dbReference>
<feature type="transmembrane region" description="Helical" evidence="1">
    <location>
        <begin position="80"/>
        <end position="102"/>
    </location>
</feature>
<dbReference type="GO" id="GO:0016020">
    <property type="term" value="C:membrane"/>
    <property type="evidence" value="ECO:0007669"/>
    <property type="project" value="TreeGrafter"/>
</dbReference>
<comment type="caution">
    <text evidence="3">The sequence shown here is derived from an EMBL/GenBank/DDBJ whole genome shotgun (WGS) entry which is preliminary data.</text>
</comment>
<feature type="transmembrane region" description="Helical" evidence="1">
    <location>
        <begin position="184"/>
        <end position="200"/>
    </location>
</feature>
<dbReference type="PANTHER" id="PTHR23028:SF53">
    <property type="entry name" value="ACYL_TRANSF_3 DOMAIN-CONTAINING PROTEIN"/>
    <property type="match status" value="1"/>
</dbReference>
<feature type="transmembrane region" description="Helical" evidence="1">
    <location>
        <begin position="7"/>
        <end position="27"/>
    </location>
</feature>
<reference evidence="3 4" key="1">
    <citation type="submission" date="2020-08" db="EMBL/GenBank/DDBJ databases">
        <title>Genomic Encyclopedia of Type Strains, Phase IV (KMG-IV): sequencing the most valuable type-strain genomes for metagenomic binning, comparative biology and taxonomic classification.</title>
        <authorList>
            <person name="Goeker M."/>
        </authorList>
    </citation>
    <scope>NUCLEOTIDE SEQUENCE [LARGE SCALE GENOMIC DNA]</scope>
    <source>
        <strain evidence="3 4">DSM 27568</strain>
    </source>
</reference>
<feature type="transmembrane region" description="Helical" evidence="1">
    <location>
        <begin position="212"/>
        <end position="231"/>
    </location>
</feature>
<proteinExistence type="predicted"/>
<feature type="transmembrane region" description="Helical" evidence="1">
    <location>
        <begin position="47"/>
        <end position="68"/>
    </location>
</feature>
<dbReference type="Proteomes" id="UP000561459">
    <property type="component" value="Unassembled WGS sequence"/>
</dbReference>
<keyword evidence="1" id="KW-0812">Transmembrane</keyword>
<evidence type="ECO:0000259" key="2">
    <source>
        <dbReference type="Pfam" id="PF01757"/>
    </source>
</evidence>
<feature type="transmembrane region" description="Helical" evidence="1">
    <location>
        <begin position="128"/>
        <end position="148"/>
    </location>
</feature>
<dbReference type="RefSeq" id="WP_183617250.1">
    <property type="nucleotide sequence ID" value="NZ_JACIDY010000005.1"/>
</dbReference>
<evidence type="ECO:0000313" key="4">
    <source>
        <dbReference type="Proteomes" id="UP000561459"/>
    </source>
</evidence>
<feature type="transmembrane region" description="Helical" evidence="1">
    <location>
        <begin position="302"/>
        <end position="324"/>
    </location>
</feature>
<name>A0A7W6C2Y7_9SPHN</name>
<dbReference type="GO" id="GO:0000271">
    <property type="term" value="P:polysaccharide biosynthetic process"/>
    <property type="evidence" value="ECO:0007669"/>
    <property type="project" value="TreeGrafter"/>
</dbReference>
<protein>
    <submittedName>
        <fullName evidence="3">Peptidoglycan/LPS O-acetylase OafA/YrhL</fullName>
    </submittedName>
</protein>
<dbReference type="AlphaFoldDB" id="A0A7W6C2Y7"/>
<keyword evidence="1" id="KW-1133">Transmembrane helix</keyword>
<accession>A0A7W6C2Y7</accession>
<sequence>MSTANRITFIDGLRFIAAAMVMLQHYFEHRTSFMTQLVRTLQPGVAGVALFFFVSGFIIPFSVSRGFNPIDFAVRRISRIYPLYLVCLVPFAFYQITGVGFATRPEFDGEKWLAAVLLLSEYVGERPIIGAAWTLPLEFMWYGLFALFVTTCRTDVAKRLELAIAAVAVLALAVTMITGIRVPAGRIFMIYAAVIGYKAFLMTDGSLRLRDFLLSVAVFVALLVPSFYFAFKLHSHAIVGYAQAIYPWLFSSALFLTVILTPRLRASSLLSNPVTAYLGAISYSFYLIHGPTYDAVRSVAPLAWQVPLAVCITLILASLTYRFVERNGIELGRRIAHRMKHRVPTLVVCHA</sequence>
<dbReference type="PANTHER" id="PTHR23028">
    <property type="entry name" value="ACETYLTRANSFERASE"/>
    <property type="match status" value="1"/>
</dbReference>
<dbReference type="GO" id="GO:0016747">
    <property type="term" value="F:acyltransferase activity, transferring groups other than amino-acyl groups"/>
    <property type="evidence" value="ECO:0007669"/>
    <property type="project" value="InterPro"/>
</dbReference>